<gene>
    <name evidence="1" type="ORF">J2W31_004390</name>
</gene>
<sequence>MSTAVCTTPSLASLSIPARTAAATVPPAVRRGAWQIAPGEAMSLKARAASVLRVKQGRVWITPDATLANPSEDLVLAPGESMTVAAGQRIVMEAWDGYGATYTWDQA</sequence>
<name>A0AAW8D7K9_9BURK</name>
<organism evidence="1 2">
    <name type="scientific">Variovorax boronicumulans</name>
    <dbReference type="NCBI Taxonomy" id="436515"/>
    <lineage>
        <taxon>Bacteria</taxon>
        <taxon>Pseudomonadati</taxon>
        <taxon>Pseudomonadota</taxon>
        <taxon>Betaproteobacteria</taxon>
        <taxon>Burkholderiales</taxon>
        <taxon>Comamonadaceae</taxon>
        <taxon>Variovorax</taxon>
    </lineage>
</organism>
<dbReference type="AlphaFoldDB" id="A0AAW8D7K9"/>
<comment type="caution">
    <text evidence="1">The sequence shown here is derived from an EMBL/GenBank/DDBJ whole genome shotgun (WGS) entry which is preliminary data.</text>
</comment>
<accession>A0AAW8D7K9</accession>
<dbReference type="Proteomes" id="UP001242045">
    <property type="component" value="Unassembled WGS sequence"/>
</dbReference>
<protein>
    <submittedName>
        <fullName evidence="1">Cupredoxin-like copper-binding protein</fullName>
    </submittedName>
</protein>
<dbReference type="RefSeq" id="WP_306880328.1">
    <property type="nucleotide sequence ID" value="NZ_JAUSRD010000011.1"/>
</dbReference>
<dbReference type="Pfam" id="PF11142">
    <property type="entry name" value="DUF2917"/>
    <property type="match status" value="1"/>
</dbReference>
<dbReference type="EMBL" id="JAUSRD010000011">
    <property type="protein sequence ID" value="MDP9895265.1"/>
    <property type="molecule type" value="Genomic_DNA"/>
</dbReference>
<dbReference type="InterPro" id="IPR021317">
    <property type="entry name" value="DUF2917"/>
</dbReference>
<reference evidence="1" key="1">
    <citation type="submission" date="2023-07" db="EMBL/GenBank/DDBJ databases">
        <title>Sorghum-associated microbial communities from plants grown in Nebraska, USA.</title>
        <authorList>
            <person name="Schachtman D."/>
        </authorList>
    </citation>
    <scope>NUCLEOTIDE SEQUENCE</scope>
    <source>
        <strain evidence="1">DS3754</strain>
    </source>
</reference>
<proteinExistence type="predicted"/>
<evidence type="ECO:0000313" key="2">
    <source>
        <dbReference type="Proteomes" id="UP001242045"/>
    </source>
</evidence>
<evidence type="ECO:0000313" key="1">
    <source>
        <dbReference type="EMBL" id="MDP9895265.1"/>
    </source>
</evidence>